<dbReference type="EMBL" id="JADPRT010000004">
    <property type="protein sequence ID" value="MBF9068814.1"/>
    <property type="molecule type" value="Genomic_DNA"/>
</dbReference>
<dbReference type="Pfam" id="PF08940">
    <property type="entry name" value="DUF1918"/>
    <property type="match status" value="1"/>
</dbReference>
<accession>A0A931B1T0</accession>
<dbReference type="Proteomes" id="UP000657385">
    <property type="component" value="Unassembled WGS sequence"/>
</dbReference>
<dbReference type="AlphaFoldDB" id="A0A931B1T0"/>
<evidence type="ECO:0000259" key="1">
    <source>
        <dbReference type="Pfam" id="PF08940"/>
    </source>
</evidence>
<dbReference type="InterPro" id="IPR015035">
    <property type="entry name" value="DUF1918"/>
</dbReference>
<evidence type="ECO:0000313" key="2">
    <source>
        <dbReference type="EMBL" id="MBF9068814.1"/>
    </source>
</evidence>
<organism evidence="2 3">
    <name type="scientific">Streptacidiphilus fuscans</name>
    <dbReference type="NCBI Taxonomy" id="2789292"/>
    <lineage>
        <taxon>Bacteria</taxon>
        <taxon>Bacillati</taxon>
        <taxon>Actinomycetota</taxon>
        <taxon>Actinomycetes</taxon>
        <taxon>Kitasatosporales</taxon>
        <taxon>Streptomycetaceae</taxon>
        <taxon>Streptacidiphilus</taxon>
    </lineage>
</organism>
<proteinExistence type="predicted"/>
<keyword evidence="3" id="KW-1185">Reference proteome</keyword>
<sequence>MQAAKGDWLLMHGPAGSNDRIAKVKEVLSGGAAPLYRVEYEDGHEAVVVASPATYIRVRKPRVVTVSPKSCYL</sequence>
<gene>
    <name evidence="2" type="ORF">I2501_12350</name>
</gene>
<name>A0A931B1T0_9ACTN</name>
<feature type="domain" description="DUF1918" evidence="1">
    <location>
        <begin position="1"/>
        <end position="52"/>
    </location>
</feature>
<dbReference type="SUPFAM" id="SSF50118">
    <property type="entry name" value="Cell growth inhibitor/plasmid maintenance toxic component"/>
    <property type="match status" value="1"/>
</dbReference>
<dbReference type="Gene3D" id="2.30.30.440">
    <property type="entry name" value="Domain of unknown function DUF1918"/>
    <property type="match status" value="1"/>
</dbReference>
<protein>
    <submittedName>
        <fullName evidence="2">DUF1918 domain-containing protein</fullName>
    </submittedName>
</protein>
<evidence type="ECO:0000313" key="3">
    <source>
        <dbReference type="Proteomes" id="UP000657385"/>
    </source>
</evidence>
<reference evidence="2" key="1">
    <citation type="submission" date="2020-11" db="EMBL/GenBank/DDBJ databases">
        <title>Isolation and identification of active actinomycetes.</title>
        <authorList>
            <person name="Yu B."/>
        </authorList>
    </citation>
    <scope>NUCLEOTIDE SEQUENCE</scope>
    <source>
        <strain evidence="2">NEAU-YB345</strain>
    </source>
</reference>
<comment type="caution">
    <text evidence="2">The sequence shown here is derived from an EMBL/GenBank/DDBJ whole genome shotgun (WGS) entry which is preliminary data.</text>
</comment>